<accession>A0A239HKP9</accession>
<evidence type="ECO:0000313" key="1">
    <source>
        <dbReference type="EMBL" id="SNS81658.1"/>
    </source>
</evidence>
<dbReference type="EMBL" id="FZOO01000008">
    <property type="protein sequence ID" value="SNS81658.1"/>
    <property type="molecule type" value="Genomic_DNA"/>
</dbReference>
<reference evidence="2" key="1">
    <citation type="submission" date="2017-06" db="EMBL/GenBank/DDBJ databases">
        <authorList>
            <person name="Varghese N."/>
            <person name="Submissions S."/>
        </authorList>
    </citation>
    <scope>NUCLEOTIDE SEQUENCE [LARGE SCALE GENOMIC DNA]</scope>
    <source>
        <strain evidence="2">DSM 46839</strain>
    </source>
</reference>
<organism evidence="1 2">
    <name type="scientific">Geodermatophilus pulveris</name>
    <dbReference type="NCBI Taxonomy" id="1564159"/>
    <lineage>
        <taxon>Bacteria</taxon>
        <taxon>Bacillati</taxon>
        <taxon>Actinomycetota</taxon>
        <taxon>Actinomycetes</taxon>
        <taxon>Geodermatophilales</taxon>
        <taxon>Geodermatophilaceae</taxon>
        <taxon>Geodermatophilus</taxon>
    </lineage>
</organism>
<name>A0A239HKP9_9ACTN</name>
<dbReference type="AlphaFoldDB" id="A0A239HKP9"/>
<gene>
    <name evidence="1" type="ORF">SAMN06893096_108149</name>
</gene>
<sequence length="73" mass="7949">MRVGRVSRGARADLTVPPGVHEVRATIDCTGSETVRVEAVVGRPVHLTVEPGGNASQFWHVLTRGRYLRLSVD</sequence>
<keyword evidence="2" id="KW-1185">Reference proteome</keyword>
<protein>
    <submittedName>
        <fullName evidence="1">Uncharacterized protein</fullName>
    </submittedName>
</protein>
<proteinExistence type="predicted"/>
<dbReference type="Proteomes" id="UP000198373">
    <property type="component" value="Unassembled WGS sequence"/>
</dbReference>
<evidence type="ECO:0000313" key="2">
    <source>
        <dbReference type="Proteomes" id="UP000198373"/>
    </source>
</evidence>